<accession>A0AAW1R930</accession>
<organism evidence="4 5">
    <name type="scientific">[Myrmecia] bisecta</name>
    <dbReference type="NCBI Taxonomy" id="41462"/>
    <lineage>
        <taxon>Eukaryota</taxon>
        <taxon>Viridiplantae</taxon>
        <taxon>Chlorophyta</taxon>
        <taxon>core chlorophytes</taxon>
        <taxon>Trebouxiophyceae</taxon>
        <taxon>Trebouxiales</taxon>
        <taxon>Trebouxiaceae</taxon>
        <taxon>Myrmecia</taxon>
    </lineage>
</organism>
<feature type="chain" id="PRO_5043676905" description="LysM domain-containing protein" evidence="2">
    <location>
        <begin position="29"/>
        <end position="570"/>
    </location>
</feature>
<dbReference type="AlphaFoldDB" id="A0AAW1R930"/>
<evidence type="ECO:0000313" key="5">
    <source>
        <dbReference type="Proteomes" id="UP001489004"/>
    </source>
</evidence>
<dbReference type="PROSITE" id="PS51782">
    <property type="entry name" value="LYSM"/>
    <property type="match status" value="1"/>
</dbReference>
<evidence type="ECO:0000313" key="4">
    <source>
        <dbReference type="EMBL" id="KAK9830126.1"/>
    </source>
</evidence>
<evidence type="ECO:0000259" key="3">
    <source>
        <dbReference type="PROSITE" id="PS51782"/>
    </source>
</evidence>
<feature type="signal peptide" evidence="2">
    <location>
        <begin position="1"/>
        <end position="28"/>
    </location>
</feature>
<gene>
    <name evidence="4" type="ORF">WJX72_009907</name>
</gene>
<feature type="region of interest" description="Disordered" evidence="1">
    <location>
        <begin position="405"/>
        <end position="426"/>
    </location>
</feature>
<keyword evidence="5" id="KW-1185">Reference proteome</keyword>
<dbReference type="CDD" id="cd00118">
    <property type="entry name" value="LysM"/>
    <property type="match status" value="1"/>
</dbReference>
<feature type="compositionally biased region" description="Low complexity" evidence="1">
    <location>
        <begin position="407"/>
        <end position="426"/>
    </location>
</feature>
<evidence type="ECO:0000256" key="1">
    <source>
        <dbReference type="SAM" id="MobiDB-lite"/>
    </source>
</evidence>
<sequence>MMDRPRKKSLSITATALLLLLQIACTAADQASVMLFTAGGITNGKPTVEYGTCTETKATAVAGKAMLPSTLANSTVNARWFGGTTAKASQFSVSKDCRNVTLAGKRSVQVYKGTAAKGCQWAWLGGQDYVHLKVTITGTKDTCCGAGSPATETDPSSGAPLLYGLQATWYPNAYDCSNSNPSQRYTLPDFSSLKPDDTTPSRCNDAMNIAVYGGAWPGSPPLDPAKYSKCFGVRLSGYVNVVKNDALTWETTARDESIYHKFRVCVRYNQHAKVMFGEDEIVCPDPGDYDASLVCRDYPSLPFGLTPLTIEYAADPTAQNTILQMWIIPIGNAYLIANPTNPAQPWGYDYHTYMVDTSSKCSDIALYNNLTLEQLLAYNPGLDCANMPVGKGICISPPPGVATSVGTPAPTARATPAPTEAPAATPAPTIPTAVKDAGVGAPNATDCCLYAVNMAYYASSALNGTRAATSKANVSIAIVCTIATSGVVVTPSDLTVQTSNNTGTGKVTGVYDITDSQSGRKSTSYLAQVSVADTYTGDVKVFINHPTLKTVNNRPYHSKPGAIEVIPAYQ</sequence>
<dbReference type="Gene3D" id="3.10.350.10">
    <property type="entry name" value="LysM domain"/>
    <property type="match status" value="1"/>
</dbReference>
<proteinExistence type="predicted"/>
<dbReference type="InterPro" id="IPR036779">
    <property type="entry name" value="LysM_dom_sf"/>
</dbReference>
<dbReference type="InterPro" id="IPR018392">
    <property type="entry name" value="LysM"/>
</dbReference>
<comment type="caution">
    <text evidence="4">The sequence shown here is derived from an EMBL/GenBank/DDBJ whole genome shotgun (WGS) entry which is preliminary data.</text>
</comment>
<dbReference type="Proteomes" id="UP001489004">
    <property type="component" value="Unassembled WGS sequence"/>
</dbReference>
<keyword evidence="2" id="KW-0732">Signal</keyword>
<dbReference type="EMBL" id="JALJOR010000001">
    <property type="protein sequence ID" value="KAK9830126.1"/>
    <property type="molecule type" value="Genomic_DNA"/>
</dbReference>
<evidence type="ECO:0000256" key="2">
    <source>
        <dbReference type="SAM" id="SignalP"/>
    </source>
</evidence>
<protein>
    <recommendedName>
        <fullName evidence="3">LysM domain-containing protein</fullName>
    </recommendedName>
</protein>
<reference evidence="4 5" key="1">
    <citation type="journal article" date="2024" name="Nat. Commun.">
        <title>Phylogenomics reveals the evolutionary origins of lichenization in chlorophyte algae.</title>
        <authorList>
            <person name="Puginier C."/>
            <person name="Libourel C."/>
            <person name="Otte J."/>
            <person name="Skaloud P."/>
            <person name="Haon M."/>
            <person name="Grisel S."/>
            <person name="Petersen M."/>
            <person name="Berrin J.G."/>
            <person name="Delaux P.M."/>
            <person name="Dal Grande F."/>
            <person name="Keller J."/>
        </authorList>
    </citation>
    <scope>NUCLEOTIDE SEQUENCE [LARGE SCALE GENOMIC DNA]</scope>
    <source>
        <strain evidence="4 5">SAG 2043</strain>
    </source>
</reference>
<feature type="domain" description="LysM" evidence="3">
    <location>
        <begin position="351"/>
        <end position="395"/>
    </location>
</feature>
<name>A0AAW1R930_9CHLO</name>